<keyword evidence="5" id="KW-0964">Secreted</keyword>
<evidence type="ECO:0000313" key="10">
    <source>
        <dbReference type="EMBL" id="NXC51384.1"/>
    </source>
</evidence>
<keyword evidence="11" id="KW-1185">Reference proteome</keyword>
<evidence type="ECO:0000256" key="4">
    <source>
        <dbReference type="ARBA" id="ARBA00022514"/>
    </source>
</evidence>
<dbReference type="GO" id="GO:0006955">
    <property type="term" value="P:immune response"/>
    <property type="evidence" value="ECO:0007669"/>
    <property type="project" value="UniProtKB-ARBA"/>
</dbReference>
<evidence type="ECO:0000256" key="6">
    <source>
        <dbReference type="ARBA" id="ARBA00022729"/>
    </source>
</evidence>
<comment type="subcellular location">
    <subcellularLocation>
        <location evidence="2">Secreted</location>
    </subcellularLocation>
</comment>
<comment type="caution">
    <text evidence="10">The sequence shown here is derived from an EMBL/GenBank/DDBJ whole genome shotgun (WGS) entry which is preliminary data.</text>
</comment>
<evidence type="ECO:0000256" key="9">
    <source>
        <dbReference type="RuleBase" id="RU000436"/>
    </source>
</evidence>
<evidence type="ECO:0000256" key="8">
    <source>
        <dbReference type="ARBA" id="ARBA00023157"/>
    </source>
</evidence>
<name>A0A851PDK4_9GALL</name>
<dbReference type="OrthoDB" id="9110568at2759"/>
<dbReference type="SUPFAM" id="SSF47266">
    <property type="entry name" value="4-helical cytokines"/>
    <property type="match status" value="1"/>
</dbReference>
<evidence type="ECO:0000256" key="3">
    <source>
        <dbReference type="ARBA" id="ARBA00011033"/>
    </source>
</evidence>
<evidence type="ECO:0000256" key="7">
    <source>
        <dbReference type="ARBA" id="ARBA00023118"/>
    </source>
</evidence>
<reference evidence="10" key="1">
    <citation type="submission" date="2019-09" db="EMBL/GenBank/DDBJ databases">
        <title>Bird 10,000 Genomes (B10K) Project - Family phase.</title>
        <authorList>
            <person name="Zhang G."/>
        </authorList>
    </citation>
    <scope>NUCLEOTIDE SEQUENCE</scope>
    <source>
        <strain evidence="10">B10K-DU-001-08</strain>
        <tissue evidence="10">Muscle</tissue>
    </source>
</reference>
<dbReference type="GO" id="GO:0051607">
    <property type="term" value="P:defense response to virus"/>
    <property type="evidence" value="ECO:0007669"/>
    <property type="project" value="UniProtKB-KW"/>
</dbReference>
<dbReference type="GO" id="GO:0005125">
    <property type="term" value="F:cytokine activity"/>
    <property type="evidence" value="ECO:0007669"/>
    <property type="project" value="UniProtKB-KW"/>
</dbReference>
<comment type="function">
    <text evidence="1">Has antiviral activities.</text>
</comment>
<keyword evidence="4 9" id="KW-0202">Cytokine</keyword>
<dbReference type="Gene3D" id="1.20.1250.10">
    <property type="match status" value="1"/>
</dbReference>
<dbReference type="InterPro" id="IPR009079">
    <property type="entry name" value="4_helix_cytokine-like_core"/>
</dbReference>
<dbReference type="InterPro" id="IPR000471">
    <property type="entry name" value="Interferon_alpha/beta/delta"/>
</dbReference>
<evidence type="ECO:0000256" key="1">
    <source>
        <dbReference type="ARBA" id="ARBA00002718"/>
    </source>
</evidence>
<evidence type="ECO:0000313" key="11">
    <source>
        <dbReference type="Proteomes" id="UP000613066"/>
    </source>
</evidence>
<keyword evidence="8" id="KW-1015">Disulfide bond</keyword>
<gene>
    <name evidence="10" type="primary">Ifnb</name>
    <name evidence="10" type="ORF">PENPIL_R12946</name>
</gene>
<organism evidence="10 11">
    <name type="scientific">Penelope pileata</name>
    <dbReference type="NCBI Taxonomy" id="1118817"/>
    <lineage>
        <taxon>Eukaryota</taxon>
        <taxon>Metazoa</taxon>
        <taxon>Chordata</taxon>
        <taxon>Craniata</taxon>
        <taxon>Vertebrata</taxon>
        <taxon>Euteleostomi</taxon>
        <taxon>Archelosauria</taxon>
        <taxon>Archosauria</taxon>
        <taxon>Dinosauria</taxon>
        <taxon>Saurischia</taxon>
        <taxon>Theropoda</taxon>
        <taxon>Coelurosauria</taxon>
        <taxon>Aves</taxon>
        <taxon>Neognathae</taxon>
        <taxon>Galloanserae</taxon>
        <taxon>Galliformes</taxon>
        <taxon>Cracidae</taxon>
        <taxon>Penelope</taxon>
    </lineage>
</organism>
<feature type="non-terminal residue" evidence="10">
    <location>
        <position position="153"/>
    </location>
</feature>
<dbReference type="SMART" id="SM00076">
    <property type="entry name" value="IFabd"/>
    <property type="match status" value="1"/>
</dbReference>
<dbReference type="AlphaFoldDB" id="A0A851PDK4"/>
<dbReference type="PANTHER" id="PTHR11691:SF73">
    <property type="entry name" value="INTERFERON BETA"/>
    <property type="match status" value="1"/>
</dbReference>
<keyword evidence="7 9" id="KW-0051">Antiviral defense</keyword>
<evidence type="ECO:0000256" key="2">
    <source>
        <dbReference type="ARBA" id="ARBA00004613"/>
    </source>
</evidence>
<dbReference type="GO" id="GO:0005126">
    <property type="term" value="F:cytokine receptor binding"/>
    <property type="evidence" value="ECO:0007669"/>
    <property type="project" value="InterPro"/>
</dbReference>
<protein>
    <submittedName>
        <fullName evidence="10">IFNB protein</fullName>
    </submittedName>
</protein>
<proteinExistence type="inferred from homology"/>
<dbReference type="PROSITE" id="PS00252">
    <property type="entry name" value="INTERFERON_A_B_D"/>
    <property type="match status" value="1"/>
</dbReference>
<evidence type="ECO:0000256" key="5">
    <source>
        <dbReference type="ARBA" id="ARBA00022525"/>
    </source>
</evidence>
<comment type="similarity">
    <text evidence="3 9">Belongs to the alpha/beta interferon family.</text>
</comment>
<dbReference type="GO" id="GO:0005615">
    <property type="term" value="C:extracellular space"/>
    <property type="evidence" value="ECO:0007669"/>
    <property type="project" value="UniProtKB-KW"/>
</dbReference>
<dbReference type="Proteomes" id="UP000613066">
    <property type="component" value="Unassembled WGS sequence"/>
</dbReference>
<feature type="non-terminal residue" evidence="10">
    <location>
        <position position="1"/>
    </location>
</feature>
<dbReference type="Pfam" id="PF00143">
    <property type="entry name" value="Interferon"/>
    <property type="match status" value="1"/>
</dbReference>
<dbReference type="PANTHER" id="PTHR11691">
    <property type="entry name" value="TYPE I INTERFERON"/>
    <property type="match status" value="1"/>
</dbReference>
<keyword evidence="6" id="KW-0732">Signal</keyword>
<dbReference type="EMBL" id="WBMW01010209">
    <property type="protein sequence ID" value="NXC51384.1"/>
    <property type="molecule type" value="Genomic_DNA"/>
</dbReference>
<accession>A0A851PDK4</accession>
<sequence length="153" mass="17735">LPLPATTTTTASCDHLRHQDATFSWKSLQLLNDTAPSPAQHCPQQDVTFTFPETLLESKDKHQATITVLRLLEHLYHTFSSPNIPAHWNDHARQRLLNQIHHYIHHLELCLADHRMRTQTRGPRNSHLAISKHFHSIHNFLQHNAYSACAWDH</sequence>